<organism evidence="2 3">
    <name type="scientific">Cymbomonas tetramitiformis</name>
    <dbReference type="NCBI Taxonomy" id="36881"/>
    <lineage>
        <taxon>Eukaryota</taxon>
        <taxon>Viridiplantae</taxon>
        <taxon>Chlorophyta</taxon>
        <taxon>Pyramimonadophyceae</taxon>
        <taxon>Pyramimonadales</taxon>
        <taxon>Pyramimonadaceae</taxon>
        <taxon>Cymbomonas</taxon>
    </lineage>
</organism>
<gene>
    <name evidence="2" type="ORF">CYMTET_22500</name>
</gene>
<keyword evidence="1" id="KW-1133">Transmembrane helix</keyword>
<feature type="transmembrane region" description="Helical" evidence="1">
    <location>
        <begin position="961"/>
        <end position="981"/>
    </location>
</feature>
<reference evidence="2 3" key="1">
    <citation type="journal article" date="2015" name="Genome Biol. Evol.">
        <title>Comparative Genomics of a Bacterivorous Green Alga Reveals Evolutionary Causalities and Consequences of Phago-Mixotrophic Mode of Nutrition.</title>
        <authorList>
            <person name="Burns J.A."/>
            <person name="Paasch A."/>
            <person name="Narechania A."/>
            <person name="Kim E."/>
        </authorList>
    </citation>
    <scope>NUCLEOTIDE SEQUENCE [LARGE SCALE GENOMIC DNA]</scope>
    <source>
        <strain evidence="2 3">PLY_AMNH</strain>
    </source>
</reference>
<accession>A0AAE0G157</accession>
<dbReference type="EMBL" id="LGRX02011375">
    <property type="protein sequence ID" value="KAK3269031.1"/>
    <property type="molecule type" value="Genomic_DNA"/>
</dbReference>
<evidence type="ECO:0000313" key="3">
    <source>
        <dbReference type="Proteomes" id="UP001190700"/>
    </source>
</evidence>
<proteinExistence type="predicted"/>
<name>A0AAE0G157_9CHLO</name>
<protein>
    <submittedName>
        <fullName evidence="2">Uncharacterized protein</fullName>
    </submittedName>
</protein>
<keyword evidence="1" id="KW-0812">Transmembrane</keyword>
<evidence type="ECO:0000256" key="1">
    <source>
        <dbReference type="SAM" id="Phobius"/>
    </source>
</evidence>
<comment type="caution">
    <text evidence="2">The sequence shown here is derived from an EMBL/GenBank/DDBJ whole genome shotgun (WGS) entry which is preliminary data.</text>
</comment>
<feature type="transmembrane region" description="Helical" evidence="1">
    <location>
        <begin position="1027"/>
        <end position="1047"/>
    </location>
</feature>
<sequence length="1426" mass="155193">MNGIRRCHQVALGGCVFVNRAAAGPLQASASEAAAARHRRGLTRAHVLRVSSATAQVNTAALSRQASSVWVQKTDSTWEECQPQVQCGETIIPGVQTVLRVYLRDMYDNLLMQYVSSDLPLECFFRRASASAECRELTHSNGNTLLWLENTISGEYEVELKVSGGGVPGGGPLLFSYATVPPSVSASIEIRLPSTYSADVVRQGLATTLTVPESLVALQSPVYIYNRRHLTQLTTVNVSYSIIAEDMSQAEQVVAAGDAMTKRSFVDHLQSSSAFQDAGYSVLDQVVTDDGSSYNLPSASAPLSKLNHTNATDIHMPCSNQQLCPQAAAEAGSTLTYVVELFDEYSNRMTYNPVECHAVVYRRGADEYDTSKLSECFSNADGTYSLALQVSAAGDHYVKVYVGGLDYPSVVGAMDLGFLLSVTPTWPTSAIHSDFALASASTTVAGATYYVTVSGRDRFGNLRDNPTDSYSVTVRDIYGRAAPPSLPDPQYIPGGGGNYLTSGEIQLAGSYNIQAYLDGEELQGDGAGSSLASPLELSLVVQPAALSAQASTIHHLATREDTEEARLAEGLPSPMYTSVDVTQDVNQVVVIARDAYGNWRTDRGDSFMLRIYTRYALGSDRTLALSRMTAAVAGRSGAIQHEVGFTLGLDEAGEAQIELLTASLQPLEGTPYLGRLACPPGHLPRHVDGRTERGCVPCDPGLECLGDTMLRVTKQHWLAPAAAGCSTAECLHARLYKCRAHTACSHDNRTARTSTSLGSYARVATLALCAEGYKDGVVLCDACDADEEYWRTPFTENCVQCSDSISVRAIQGATVVFAILVTFAGFFGNTLWRVYTRRHTIFNDEMHFYYSLSSRLPPEEPVLVSHRCDSPGVSFILFSFVQDLGLYATMLHAPPYLEDVMTLFSLSNLDVFRFIPIECAGFSALHSALVFKVATTVLVTAGGILAWLWGQMPGRSTMKAAVQLVSPVMVILLLTVLYPGLAATGLSLFRCEEYYHTGGVDDTAQLLHADLQVDCGSSTSYAKYQELGMLILLFFTVGWPLALLLTLRHFSSLKLVVVLPSSTLFTDNEQEQELVSAQDSFSGPGLRHLEDEKVECIDRLEASALAQLLSYSRGPLPSGPYPAINTKMFVKDLESIEQEDGQLAWFTYMPSEDEGWDQLLLWAIRSRGPEALRVHVAPVFPNSEGEDGALPLTFMDCHPLVQAIMGPFQNCFRRDLWYWPCVVLIRRLLQCSMIMGVQAAHSSLATEYILFVAVVFLALECYSYPYLDASENRLSITALITEYLIVFAVMCTEEYPEAVDATALGVLLLLVQSAVLVYGILVACGLGVQDVCRQVLHVLQCWVKVEPETVFTTTLQQSPQQQITDSWNESETLHLMAAMVSPAKTESSVDSKGKGPLLSTEWDESMEHHPGISLHAGQASSSEAPM</sequence>
<dbReference type="Proteomes" id="UP001190700">
    <property type="component" value="Unassembled WGS sequence"/>
</dbReference>
<evidence type="ECO:0000313" key="2">
    <source>
        <dbReference type="EMBL" id="KAK3269031.1"/>
    </source>
</evidence>
<feature type="transmembrane region" description="Helical" evidence="1">
    <location>
        <begin position="1303"/>
        <end position="1328"/>
    </location>
</feature>
<feature type="transmembrane region" description="Helical" evidence="1">
    <location>
        <begin position="809"/>
        <end position="832"/>
    </location>
</feature>
<keyword evidence="1" id="KW-0472">Membrane</keyword>
<feature type="transmembrane region" description="Helical" evidence="1">
    <location>
        <begin position="1248"/>
        <end position="1267"/>
    </location>
</feature>
<feature type="transmembrane region" description="Helical" evidence="1">
    <location>
        <begin position="1273"/>
        <end position="1291"/>
    </location>
</feature>
<keyword evidence="3" id="KW-1185">Reference proteome</keyword>
<feature type="transmembrane region" description="Helical" evidence="1">
    <location>
        <begin position="929"/>
        <end position="949"/>
    </location>
</feature>